<organism evidence="2 3">
    <name type="scientific">Bacteriovorax stolpii</name>
    <name type="common">Bdellovibrio stolpii</name>
    <dbReference type="NCBI Taxonomy" id="960"/>
    <lineage>
        <taxon>Bacteria</taxon>
        <taxon>Pseudomonadati</taxon>
        <taxon>Bdellovibrionota</taxon>
        <taxon>Bacteriovoracia</taxon>
        <taxon>Bacteriovoracales</taxon>
        <taxon>Bacteriovoracaceae</taxon>
        <taxon>Bacteriovorax</taxon>
    </lineage>
</organism>
<protein>
    <recommendedName>
        <fullName evidence="1">Soluble ligand binding domain-containing protein</fullName>
    </recommendedName>
</protein>
<dbReference type="Pfam" id="PF10531">
    <property type="entry name" value="SLBB"/>
    <property type="match status" value="1"/>
</dbReference>
<evidence type="ECO:0000259" key="1">
    <source>
        <dbReference type="Pfam" id="PF10531"/>
    </source>
</evidence>
<gene>
    <name evidence="2" type="ORF">C0V70_15985</name>
</gene>
<reference evidence="2 3" key="1">
    <citation type="submission" date="2018-01" db="EMBL/GenBank/DDBJ databases">
        <title>Complete genome sequence of Bacteriovorax stolpii DSM12778.</title>
        <authorList>
            <person name="Tang B."/>
            <person name="Chang J."/>
        </authorList>
    </citation>
    <scope>NUCLEOTIDE SEQUENCE [LARGE SCALE GENOMIC DNA]</scope>
    <source>
        <strain evidence="2 3">DSM 12778</strain>
    </source>
</reference>
<dbReference type="Proteomes" id="UP000235584">
    <property type="component" value="Chromosome"/>
</dbReference>
<dbReference type="EMBL" id="CP025704">
    <property type="protein sequence ID" value="AUN99578.1"/>
    <property type="molecule type" value="Genomic_DNA"/>
</dbReference>
<proteinExistence type="predicted"/>
<evidence type="ECO:0000313" key="2">
    <source>
        <dbReference type="EMBL" id="AUN99578.1"/>
    </source>
</evidence>
<sequence length="174" mass="18967">MRRLIICLFTYSILVNQTFAATSESGKASKYNLSSPSEFVFESYPNQELIPIRLLGAVKNAGLYHVPANMKLTTLLSLAGGTNNEADLENIVIGNDQQNVIAPNGEEKKSLNVNLEEVLKAGAKNDYTLNSNDIVLIKNKSPLISNDSFRIISIVSVVLTALLTAVVIKDKLND</sequence>
<dbReference type="RefSeq" id="WP_102244869.1">
    <property type="nucleotide sequence ID" value="NZ_CP025704.1"/>
</dbReference>
<dbReference type="Gene3D" id="3.10.560.10">
    <property type="entry name" value="Outer membrane lipoprotein wza domain like"/>
    <property type="match status" value="1"/>
</dbReference>
<evidence type="ECO:0000313" key="3">
    <source>
        <dbReference type="Proteomes" id="UP000235584"/>
    </source>
</evidence>
<name>A0A2K9NVN7_BACTC</name>
<feature type="domain" description="Soluble ligand binding" evidence="1">
    <location>
        <begin position="52"/>
        <end position="98"/>
    </location>
</feature>
<dbReference type="OrthoDB" id="9790239at2"/>
<dbReference type="AlphaFoldDB" id="A0A2K9NVN7"/>
<dbReference type="InterPro" id="IPR019554">
    <property type="entry name" value="Soluble_ligand-bd"/>
</dbReference>
<accession>A0A2K9NVN7</accession>
<keyword evidence="3" id="KW-1185">Reference proteome</keyword>
<dbReference type="KEGG" id="bsto:C0V70_15985"/>